<dbReference type="CDD" id="cd14499">
    <property type="entry name" value="CDC14_C"/>
    <property type="match status" value="1"/>
</dbReference>
<dbReference type="SMART" id="SM00404">
    <property type="entry name" value="PTPc_motif"/>
    <property type="match status" value="1"/>
</dbReference>
<dbReference type="InterPro" id="IPR050561">
    <property type="entry name" value="PTP"/>
</dbReference>
<name>A0ABM1NIA2_NICVS</name>
<keyword evidence="4" id="KW-0378">Hydrolase</keyword>
<dbReference type="GeneID" id="108569493"/>
<protein>
    <recommendedName>
        <fullName evidence="2">protein-tyrosine-phosphatase</fullName>
        <ecNumber evidence="2">3.1.3.48</ecNumber>
    </recommendedName>
</protein>
<dbReference type="InterPro" id="IPR000387">
    <property type="entry name" value="Tyr_Pase_dom"/>
</dbReference>
<dbReference type="PANTHER" id="PTHR23339">
    <property type="entry name" value="TYROSINE SPECIFIC PROTEIN PHOSPHATASE AND DUAL SPECIFICITY PROTEIN PHOSPHATASE"/>
    <property type="match status" value="1"/>
</dbReference>
<evidence type="ECO:0000313" key="9">
    <source>
        <dbReference type="Proteomes" id="UP000695000"/>
    </source>
</evidence>
<dbReference type="RefSeq" id="XP_017786552.1">
    <property type="nucleotide sequence ID" value="XM_017931063.1"/>
</dbReference>
<dbReference type="Proteomes" id="UP000695000">
    <property type="component" value="Unplaced"/>
</dbReference>
<evidence type="ECO:0000313" key="10">
    <source>
        <dbReference type="RefSeq" id="XP_017786552.1"/>
    </source>
</evidence>
<feature type="domain" description="Tyrosine-protein phosphatase" evidence="7">
    <location>
        <begin position="195"/>
        <end position="349"/>
    </location>
</feature>
<evidence type="ECO:0000259" key="8">
    <source>
        <dbReference type="PROSITE" id="PS50056"/>
    </source>
</evidence>
<dbReference type="EC" id="3.1.3.48" evidence="2"/>
<sequence length="524" mass="61651">MINWFWDGNDWMIMEELLVSADVEHIVDLVMDKLYFAVTYSDKTELIKNTRDIFYFNVDEELIYMNYYLDFGPLNISCLYKFCMKLNSYMQCSQINKIVHYTSSDPNKRVNAAYLIGAYCIIYLNMDPRFVYRKLLDSGGSFRQFVDASQGISRYTLKLIECLNGVQKAKFFNFFDFNDFNVAEYDLYDKIQNGDFNWLLPRKFLALIGPIDKEISPNGHAPSFYIKYFLKNDVRTVVRLNNKLYDPYVFSKAGIDHYDLFFPDGTTPPKQILMRFLQIAEKTSGAIAVHCKAGLGRTGSLIGAYIIKHYHLSAKEAIAWMRICRPGSVIGQQQGWLEKIEPWLWKQGILYRLEHYGEGDKLPHHKYGIYSKMWQIERKKMILMAHKRTLMEESKNPQKNFTQYEIYRVKQREKELQNLFKKIKENEQKPPATINEACYAKKFTTRLSTEKTQGDRLNEIKMRKYFNNISHNDSNACTVSGENNNARYKANLRIQGLDEFQDEYDPSKYSRVSAKAKEKYYDID</sequence>
<organism evidence="9 10">
    <name type="scientific">Nicrophorus vespilloides</name>
    <name type="common">Boreal carrion beetle</name>
    <dbReference type="NCBI Taxonomy" id="110193"/>
    <lineage>
        <taxon>Eukaryota</taxon>
        <taxon>Metazoa</taxon>
        <taxon>Ecdysozoa</taxon>
        <taxon>Arthropoda</taxon>
        <taxon>Hexapoda</taxon>
        <taxon>Insecta</taxon>
        <taxon>Pterygota</taxon>
        <taxon>Neoptera</taxon>
        <taxon>Endopterygota</taxon>
        <taxon>Coleoptera</taxon>
        <taxon>Polyphaga</taxon>
        <taxon>Staphyliniformia</taxon>
        <taxon>Silphidae</taxon>
        <taxon>Nicrophorinae</taxon>
        <taxon>Nicrophorus</taxon>
    </lineage>
</organism>
<dbReference type="PROSITE" id="PS50054">
    <property type="entry name" value="TYR_PHOSPHATASE_DUAL"/>
    <property type="match status" value="1"/>
</dbReference>
<dbReference type="PROSITE" id="PS00383">
    <property type="entry name" value="TYR_PHOSPHATASE_1"/>
    <property type="match status" value="1"/>
</dbReference>
<keyword evidence="5" id="KW-0904">Protein phosphatase</keyword>
<evidence type="ECO:0000256" key="4">
    <source>
        <dbReference type="ARBA" id="ARBA00022801"/>
    </source>
</evidence>
<keyword evidence="3" id="KW-0132">Cell division</keyword>
<dbReference type="SMART" id="SM00195">
    <property type="entry name" value="DSPc"/>
    <property type="match status" value="1"/>
</dbReference>
<keyword evidence="6" id="KW-0131">Cell cycle</keyword>
<dbReference type="InterPro" id="IPR029260">
    <property type="entry name" value="DSPn"/>
</dbReference>
<proteinExistence type="inferred from homology"/>
<evidence type="ECO:0000256" key="2">
    <source>
        <dbReference type="ARBA" id="ARBA00013064"/>
    </source>
</evidence>
<dbReference type="InterPro" id="IPR020422">
    <property type="entry name" value="TYR_PHOSPHATASE_DUAL_dom"/>
</dbReference>
<keyword evidence="9" id="KW-1185">Reference proteome</keyword>
<accession>A0ABM1NIA2</accession>
<dbReference type="Gene3D" id="3.90.190.10">
    <property type="entry name" value="Protein tyrosine phosphatase superfamily"/>
    <property type="match status" value="2"/>
</dbReference>
<evidence type="ECO:0000256" key="6">
    <source>
        <dbReference type="ARBA" id="ARBA00023306"/>
    </source>
</evidence>
<comment type="similarity">
    <text evidence="1">Belongs to the protein-tyrosine phosphatase family. Non-receptor class CDC14 subfamily.</text>
</comment>
<dbReference type="InterPro" id="IPR000340">
    <property type="entry name" value="Dual-sp_phosphatase_cat-dom"/>
</dbReference>
<reference evidence="10" key="1">
    <citation type="submission" date="2025-08" db="UniProtKB">
        <authorList>
            <consortium name="RefSeq"/>
        </authorList>
    </citation>
    <scope>IDENTIFICATION</scope>
    <source>
        <tissue evidence="10">Whole Larva</tissue>
    </source>
</reference>
<gene>
    <name evidence="10" type="primary">LOC108569493</name>
</gene>
<evidence type="ECO:0000259" key="7">
    <source>
        <dbReference type="PROSITE" id="PS50054"/>
    </source>
</evidence>
<evidence type="ECO:0000256" key="5">
    <source>
        <dbReference type="ARBA" id="ARBA00022912"/>
    </source>
</evidence>
<dbReference type="Pfam" id="PF14671">
    <property type="entry name" value="DSPn"/>
    <property type="match status" value="1"/>
</dbReference>
<evidence type="ECO:0000256" key="3">
    <source>
        <dbReference type="ARBA" id="ARBA00022618"/>
    </source>
</evidence>
<dbReference type="PROSITE" id="PS50056">
    <property type="entry name" value="TYR_PHOSPHATASE_2"/>
    <property type="match status" value="1"/>
</dbReference>
<evidence type="ECO:0000256" key="1">
    <source>
        <dbReference type="ARBA" id="ARBA00007315"/>
    </source>
</evidence>
<dbReference type="Pfam" id="PF00782">
    <property type="entry name" value="DSPc"/>
    <property type="match status" value="1"/>
</dbReference>
<dbReference type="InterPro" id="IPR029021">
    <property type="entry name" value="Prot-tyrosine_phosphatase-like"/>
</dbReference>
<dbReference type="InterPro" id="IPR003595">
    <property type="entry name" value="Tyr_Pase_cat"/>
</dbReference>
<dbReference type="InterPro" id="IPR044506">
    <property type="entry name" value="CDC14_C"/>
</dbReference>
<feature type="domain" description="Tyrosine specific protein phosphatases" evidence="8">
    <location>
        <begin position="274"/>
        <end position="336"/>
    </location>
</feature>
<dbReference type="CDD" id="cd17657">
    <property type="entry name" value="CDC14_N"/>
    <property type="match status" value="1"/>
</dbReference>
<dbReference type="InterPro" id="IPR016130">
    <property type="entry name" value="Tyr_Pase_AS"/>
</dbReference>
<dbReference type="SUPFAM" id="SSF52799">
    <property type="entry name" value="(Phosphotyrosine protein) phosphatases II"/>
    <property type="match status" value="2"/>
</dbReference>